<feature type="domain" description="J" evidence="3">
    <location>
        <begin position="5"/>
        <end position="70"/>
    </location>
</feature>
<organism evidence="4 5">
    <name type="scientific">Hymenobacter humi</name>
    <dbReference type="NCBI Taxonomy" id="1411620"/>
    <lineage>
        <taxon>Bacteria</taxon>
        <taxon>Pseudomonadati</taxon>
        <taxon>Bacteroidota</taxon>
        <taxon>Cytophagia</taxon>
        <taxon>Cytophagales</taxon>
        <taxon>Hymenobacteraceae</taxon>
        <taxon>Hymenobacter</taxon>
    </lineage>
</organism>
<dbReference type="CDD" id="cd10747">
    <property type="entry name" value="DnaJ_C"/>
    <property type="match status" value="1"/>
</dbReference>
<dbReference type="PROSITE" id="PS50076">
    <property type="entry name" value="DNAJ_2"/>
    <property type="match status" value="1"/>
</dbReference>
<dbReference type="InterPro" id="IPR018253">
    <property type="entry name" value="DnaJ_domain_CS"/>
</dbReference>
<evidence type="ECO:0000256" key="2">
    <source>
        <dbReference type="SAM" id="MobiDB-lite"/>
    </source>
</evidence>
<feature type="region of interest" description="Disordered" evidence="2">
    <location>
        <begin position="29"/>
        <end position="63"/>
    </location>
</feature>
<dbReference type="CDD" id="cd06257">
    <property type="entry name" value="DnaJ"/>
    <property type="match status" value="1"/>
</dbReference>
<feature type="compositionally biased region" description="Basic and acidic residues" evidence="2">
    <location>
        <begin position="32"/>
        <end position="51"/>
    </location>
</feature>
<sequence>MDYKDYYKVLGVDKNATPEQIKKAYRKLARQHHPDVNPNDKDAERKFKDLNEANEVLSDPEKRKKYDQFGADWQRYQQQPAGAGRGGQPGGGFDWSQYTQGGGGGYGQGGQFGEEQDFSDFFGSLFGNMGGGRAGGGRTQRPGAGADYQAELEMSLEEAYHGGPRTITVNGKNLRLNIQPGVADGQTIRLRDQGGPGRNGGPNGSLLITFRIAPDARYARTGDDLTQDVPVSIYKALLGGEQTVETLSGPVKIKLKPETQNGTRLRLRGKGFPVYKHPGQFGDLYLRLNLTLPQHLTPQEKEPGAAAWPPSVPKTNPLFRCHGNALRYPHFSGMLGPLRPGPGRFAGVSASWLAAFGPGPRNRNRGRARRPAAPGSPAPRIGPGAGSPRRDSGHAPAAGAAAGPARPRKSPGPAGSKTFCAAGARWKS</sequence>
<dbReference type="RefSeq" id="WP_380200111.1">
    <property type="nucleotide sequence ID" value="NZ_JBHTEK010000001.1"/>
</dbReference>
<gene>
    <name evidence="4" type="ORF">ACFQT0_02520</name>
</gene>
<protein>
    <submittedName>
        <fullName evidence="4">DnaJ C-terminal domain-containing protein</fullName>
    </submittedName>
</protein>
<dbReference type="InterPro" id="IPR008971">
    <property type="entry name" value="HSP40/DnaJ_pept-bd"/>
</dbReference>
<keyword evidence="1" id="KW-0143">Chaperone</keyword>
<evidence type="ECO:0000256" key="1">
    <source>
        <dbReference type="ARBA" id="ARBA00023186"/>
    </source>
</evidence>
<dbReference type="Pfam" id="PF01556">
    <property type="entry name" value="DnaJ_C"/>
    <property type="match status" value="1"/>
</dbReference>
<name>A0ABW2U237_9BACT</name>
<dbReference type="Proteomes" id="UP001596513">
    <property type="component" value="Unassembled WGS sequence"/>
</dbReference>
<dbReference type="SUPFAM" id="SSF49493">
    <property type="entry name" value="HSP40/DnaJ peptide-binding domain"/>
    <property type="match status" value="2"/>
</dbReference>
<dbReference type="Gene3D" id="1.10.287.110">
    <property type="entry name" value="DnaJ domain"/>
    <property type="match status" value="1"/>
</dbReference>
<feature type="region of interest" description="Disordered" evidence="2">
    <location>
        <begin position="356"/>
        <end position="428"/>
    </location>
</feature>
<dbReference type="PANTHER" id="PTHR43096">
    <property type="entry name" value="DNAJ HOMOLOG 1, MITOCHONDRIAL-RELATED"/>
    <property type="match status" value="1"/>
</dbReference>
<dbReference type="InterPro" id="IPR036869">
    <property type="entry name" value="J_dom_sf"/>
</dbReference>
<dbReference type="InterPro" id="IPR002939">
    <property type="entry name" value="DnaJ_C"/>
</dbReference>
<evidence type="ECO:0000259" key="3">
    <source>
        <dbReference type="PROSITE" id="PS50076"/>
    </source>
</evidence>
<evidence type="ECO:0000313" key="4">
    <source>
        <dbReference type="EMBL" id="MFC7666419.1"/>
    </source>
</evidence>
<dbReference type="PROSITE" id="PS00636">
    <property type="entry name" value="DNAJ_1"/>
    <property type="match status" value="1"/>
</dbReference>
<dbReference type="SMART" id="SM00271">
    <property type="entry name" value="DnaJ"/>
    <property type="match status" value="1"/>
</dbReference>
<feature type="compositionally biased region" description="Gly residues" evidence="2">
    <location>
        <begin position="83"/>
        <end position="93"/>
    </location>
</feature>
<dbReference type="Gene3D" id="2.60.260.20">
    <property type="entry name" value="Urease metallochaperone UreE, N-terminal domain"/>
    <property type="match status" value="2"/>
</dbReference>
<dbReference type="Pfam" id="PF00226">
    <property type="entry name" value="DnaJ"/>
    <property type="match status" value="1"/>
</dbReference>
<feature type="compositionally biased region" description="Low complexity" evidence="2">
    <location>
        <begin position="394"/>
        <end position="415"/>
    </location>
</feature>
<feature type="region of interest" description="Disordered" evidence="2">
    <location>
        <begin position="79"/>
        <end position="114"/>
    </location>
</feature>
<dbReference type="EMBL" id="JBHTEK010000001">
    <property type="protein sequence ID" value="MFC7666419.1"/>
    <property type="molecule type" value="Genomic_DNA"/>
</dbReference>
<dbReference type="SUPFAM" id="SSF46565">
    <property type="entry name" value="Chaperone J-domain"/>
    <property type="match status" value="1"/>
</dbReference>
<comment type="caution">
    <text evidence="4">The sequence shown here is derived from an EMBL/GenBank/DDBJ whole genome shotgun (WGS) entry which is preliminary data.</text>
</comment>
<dbReference type="PANTHER" id="PTHR43096:SF52">
    <property type="entry name" value="DNAJ HOMOLOG 1, MITOCHONDRIAL-RELATED"/>
    <property type="match status" value="1"/>
</dbReference>
<dbReference type="PRINTS" id="PR00625">
    <property type="entry name" value="JDOMAIN"/>
</dbReference>
<keyword evidence="5" id="KW-1185">Reference proteome</keyword>
<feature type="compositionally biased region" description="Low complexity" evidence="2">
    <location>
        <begin position="371"/>
        <end position="382"/>
    </location>
</feature>
<accession>A0ABW2U237</accession>
<evidence type="ECO:0000313" key="5">
    <source>
        <dbReference type="Proteomes" id="UP001596513"/>
    </source>
</evidence>
<proteinExistence type="predicted"/>
<feature type="compositionally biased region" description="Gly residues" evidence="2">
    <location>
        <begin position="100"/>
        <end position="112"/>
    </location>
</feature>
<reference evidence="5" key="1">
    <citation type="journal article" date="2019" name="Int. J. Syst. Evol. Microbiol.">
        <title>The Global Catalogue of Microorganisms (GCM) 10K type strain sequencing project: providing services to taxonomists for standard genome sequencing and annotation.</title>
        <authorList>
            <consortium name="The Broad Institute Genomics Platform"/>
            <consortium name="The Broad Institute Genome Sequencing Center for Infectious Disease"/>
            <person name="Wu L."/>
            <person name="Ma J."/>
        </authorList>
    </citation>
    <scope>NUCLEOTIDE SEQUENCE [LARGE SCALE GENOMIC DNA]</scope>
    <source>
        <strain evidence="5">JCM 19635</strain>
    </source>
</reference>
<dbReference type="InterPro" id="IPR001623">
    <property type="entry name" value="DnaJ_domain"/>
</dbReference>